<dbReference type="Proteomes" id="UP001595840">
    <property type="component" value="Unassembled WGS sequence"/>
</dbReference>
<dbReference type="Pfam" id="PF03358">
    <property type="entry name" value="FMN_red"/>
    <property type="match status" value="1"/>
</dbReference>
<dbReference type="InterPro" id="IPR050712">
    <property type="entry name" value="NAD(P)H-dep_reductase"/>
</dbReference>
<dbReference type="PANTHER" id="PTHR30543">
    <property type="entry name" value="CHROMATE REDUCTASE"/>
    <property type="match status" value="1"/>
</dbReference>
<dbReference type="InterPro" id="IPR029039">
    <property type="entry name" value="Flavoprotein-like_sf"/>
</dbReference>
<evidence type="ECO:0000313" key="4">
    <source>
        <dbReference type="Proteomes" id="UP001595840"/>
    </source>
</evidence>
<dbReference type="Gene3D" id="3.40.50.360">
    <property type="match status" value="1"/>
</dbReference>
<name>A0ABV8V3X7_9GAMM</name>
<dbReference type="EC" id="1.-.-.-" evidence="3"/>
<accession>A0ABV8V3X7</accession>
<dbReference type="PANTHER" id="PTHR30543:SF31">
    <property type="entry name" value="NADPH-DEPENDENT AZOREDUCTASE AZR"/>
    <property type="match status" value="1"/>
</dbReference>
<dbReference type="GO" id="GO:0016491">
    <property type="term" value="F:oxidoreductase activity"/>
    <property type="evidence" value="ECO:0007669"/>
    <property type="project" value="UniProtKB-KW"/>
</dbReference>
<reference evidence="4" key="1">
    <citation type="journal article" date="2019" name="Int. J. Syst. Evol. Microbiol.">
        <title>The Global Catalogue of Microorganisms (GCM) 10K type strain sequencing project: providing services to taxonomists for standard genome sequencing and annotation.</title>
        <authorList>
            <consortium name="The Broad Institute Genomics Platform"/>
            <consortium name="The Broad Institute Genome Sequencing Center for Infectious Disease"/>
            <person name="Wu L."/>
            <person name="Ma J."/>
        </authorList>
    </citation>
    <scope>NUCLEOTIDE SEQUENCE [LARGE SCALE GENOMIC DNA]</scope>
    <source>
        <strain evidence="4">CECT 8570</strain>
    </source>
</reference>
<keyword evidence="3" id="KW-0560">Oxidoreductase</keyword>
<organism evidence="3 4">
    <name type="scientific">Simiduia curdlanivorans</name>
    <dbReference type="NCBI Taxonomy" id="1492769"/>
    <lineage>
        <taxon>Bacteria</taxon>
        <taxon>Pseudomonadati</taxon>
        <taxon>Pseudomonadota</taxon>
        <taxon>Gammaproteobacteria</taxon>
        <taxon>Cellvibrionales</taxon>
        <taxon>Cellvibrionaceae</taxon>
        <taxon>Simiduia</taxon>
    </lineage>
</organism>
<feature type="domain" description="NADPH-dependent FMN reductase-like" evidence="2">
    <location>
        <begin position="1"/>
        <end position="133"/>
    </location>
</feature>
<evidence type="ECO:0000256" key="1">
    <source>
        <dbReference type="ARBA" id="ARBA00022643"/>
    </source>
</evidence>
<evidence type="ECO:0000259" key="2">
    <source>
        <dbReference type="Pfam" id="PF03358"/>
    </source>
</evidence>
<evidence type="ECO:0000313" key="3">
    <source>
        <dbReference type="EMBL" id="MFC4362614.1"/>
    </source>
</evidence>
<gene>
    <name evidence="3" type="ORF">ACFOX3_09885</name>
</gene>
<keyword evidence="1" id="KW-0285">Flavoprotein</keyword>
<dbReference type="RefSeq" id="WP_290259343.1">
    <property type="nucleotide sequence ID" value="NZ_JAUFQG010000004.1"/>
</dbReference>
<keyword evidence="1" id="KW-0288">FMN</keyword>
<comment type="caution">
    <text evidence="3">The sequence shown here is derived from an EMBL/GenBank/DDBJ whole genome shotgun (WGS) entry which is preliminary data.</text>
</comment>
<sequence>MKTLIVAASQRQDSQSSRLAGIVNSRYFEGAADLLHMADKPLPEWDGTGFERDDVKSVKARVEAADALVIVVPEWNGMAPSAIKNFFLWNGLTELAHKPALLIAVSASAGGAYVINEMRTSSYKNSRLLYLPEHLIYRNAGDLWQSEEPTKSDSYLAARTEYAVNLLKAYAEAMKPVRKLALATMGDFTNGMS</sequence>
<keyword evidence="4" id="KW-1185">Reference proteome</keyword>
<protein>
    <submittedName>
        <fullName evidence="3">NADPH-dependent FMN reductase</fullName>
        <ecNumber evidence="3">1.-.-.-</ecNumber>
    </submittedName>
</protein>
<dbReference type="SUPFAM" id="SSF52218">
    <property type="entry name" value="Flavoproteins"/>
    <property type="match status" value="1"/>
</dbReference>
<dbReference type="EMBL" id="JBHSCX010000008">
    <property type="protein sequence ID" value="MFC4362614.1"/>
    <property type="molecule type" value="Genomic_DNA"/>
</dbReference>
<dbReference type="InterPro" id="IPR005025">
    <property type="entry name" value="FMN_Rdtase-like_dom"/>
</dbReference>
<proteinExistence type="predicted"/>